<dbReference type="Proteomes" id="UP001182991">
    <property type="component" value="Unassembled WGS sequence"/>
</dbReference>
<proteinExistence type="predicted"/>
<name>A0ABU2KM60_9FLAO</name>
<evidence type="ECO:0008006" key="4">
    <source>
        <dbReference type="Google" id="ProtNLM"/>
    </source>
</evidence>
<protein>
    <recommendedName>
        <fullName evidence="4">TonB-dependent receptor plug domain-containing protein</fullName>
    </recommendedName>
</protein>
<keyword evidence="1" id="KW-0732">Signal</keyword>
<comment type="caution">
    <text evidence="2">The sequence shown here is derived from an EMBL/GenBank/DDBJ whole genome shotgun (WGS) entry which is preliminary data.</text>
</comment>
<dbReference type="EMBL" id="JAVRBG010000019">
    <property type="protein sequence ID" value="MDT0295798.1"/>
    <property type="molecule type" value="Genomic_DNA"/>
</dbReference>
<evidence type="ECO:0000256" key="1">
    <source>
        <dbReference type="SAM" id="SignalP"/>
    </source>
</evidence>
<feature type="chain" id="PRO_5045567321" description="TonB-dependent receptor plug domain-containing protein" evidence="1">
    <location>
        <begin position="19"/>
        <end position="791"/>
    </location>
</feature>
<feature type="signal peptide" evidence="1">
    <location>
        <begin position="1"/>
        <end position="18"/>
    </location>
</feature>
<organism evidence="2 3">
    <name type="scientific">Mesonia ostreae</name>
    <dbReference type="NCBI Taxonomy" id="861110"/>
    <lineage>
        <taxon>Bacteria</taxon>
        <taxon>Pseudomonadati</taxon>
        <taxon>Bacteroidota</taxon>
        <taxon>Flavobacteriia</taxon>
        <taxon>Flavobacteriales</taxon>
        <taxon>Flavobacteriaceae</taxon>
        <taxon>Mesonia</taxon>
    </lineage>
</organism>
<gene>
    <name evidence="2" type="ORF">RLT85_14290</name>
</gene>
<sequence>MKKLFSLFILLFTCISFSQTNIQAFEDLKEAQKNYFQLNRESVYLHLNKTKFILQEGIWFTAYAYSGKDLVPHPLTTNLQVKLFDELGNQVASKVIYIYQGIGEGFFDPNDLGLSPGRYLIKASTHFMRNFKEDLAFHETIEILGDNAKAEVDSSPKEDYDLQLLPEGGHLLANAPNTVGVKLLDVNGKGIEFSEAALKNNKNEILTRFNSNHLGLSKFSFTPVLGESYSTVIRLKTGEEITASLDAAKSTGVNLSVNNLHPTQVILSINTNLETLESLQQKPYLVMVHQNGNMNAIEFLFPENKTQVILPIKKSSLNPGVNTITLFNEQHKPILERLVYKEIDEKRLNASVSLKKNYIDSLEFQVKLNEKIKKGSLSISVLPSSTKSYTSTQNTASAFFLKPYVKGEIENASYYFDETFPRKRLYDLDLLLLAQGWSTYEWRDVFNNPPKDFYASEVGFSVTGKVNNYNSKKTEEIYVKSNETGLFEILELDQEGKFKMDSLYLEENTIISLGTIKKRNDKTKKPQLFITALPKSKIESIEKLTSLLENKAVEMINTSPLNIENFISNEVLDTITLQGENINRVRSRSSAFEDVDVIDEDVAGSFLYIIDYIATKNYDVVKGIDNVVIKSRRHVSMNGGGIPAQIFLDGLPIDNAFSNMLLFLKSSDVDTIVFNKSGAGMGIYGGGGTIEITTKSTYNSGSRKVKELALAYELQDGFSSNKSFYAPKYSSFSSEDFQHYGVIHWVPSLTFENENTKSFTFLNTLTQELTFYIEGITIDGRIISEKLRIKP</sequence>
<dbReference type="RefSeq" id="WP_311402726.1">
    <property type="nucleotide sequence ID" value="NZ_JAVRBG010000019.1"/>
</dbReference>
<reference evidence="3" key="1">
    <citation type="submission" date="2023-07" db="EMBL/GenBank/DDBJ databases">
        <title>Isolating and identifying novel microbial strains from the Mariana Trench.</title>
        <authorList>
            <person name="Fu H."/>
        </authorList>
    </citation>
    <scope>NUCLEOTIDE SEQUENCE [LARGE SCALE GENOMIC DNA]</scope>
    <source>
        <strain evidence="3">T-y2</strain>
    </source>
</reference>
<evidence type="ECO:0000313" key="2">
    <source>
        <dbReference type="EMBL" id="MDT0295798.1"/>
    </source>
</evidence>
<accession>A0ABU2KM60</accession>
<keyword evidence="3" id="KW-1185">Reference proteome</keyword>
<evidence type="ECO:0000313" key="3">
    <source>
        <dbReference type="Proteomes" id="UP001182991"/>
    </source>
</evidence>